<dbReference type="EMBL" id="CAJNOQ010022859">
    <property type="protein sequence ID" value="CAF1506903.1"/>
    <property type="molecule type" value="Genomic_DNA"/>
</dbReference>
<dbReference type="Proteomes" id="UP000677228">
    <property type="component" value="Unassembled WGS sequence"/>
</dbReference>
<reference evidence="2" key="1">
    <citation type="submission" date="2021-02" db="EMBL/GenBank/DDBJ databases">
        <authorList>
            <person name="Nowell W R."/>
        </authorList>
    </citation>
    <scope>NUCLEOTIDE SEQUENCE</scope>
</reference>
<dbReference type="AlphaFoldDB" id="A0A815TSF5"/>
<keyword evidence="6" id="KW-1185">Reference proteome</keyword>
<comment type="caution">
    <text evidence="2">The sequence shown here is derived from an EMBL/GenBank/DDBJ whole genome shotgun (WGS) entry which is preliminary data.</text>
</comment>
<organism evidence="2 6">
    <name type="scientific">Didymodactylos carnosus</name>
    <dbReference type="NCBI Taxonomy" id="1234261"/>
    <lineage>
        <taxon>Eukaryota</taxon>
        <taxon>Metazoa</taxon>
        <taxon>Spiralia</taxon>
        <taxon>Gnathifera</taxon>
        <taxon>Rotifera</taxon>
        <taxon>Eurotatoria</taxon>
        <taxon>Bdelloidea</taxon>
        <taxon>Philodinida</taxon>
        <taxon>Philodinidae</taxon>
        <taxon>Didymodactylos</taxon>
    </lineage>
</organism>
<evidence type="ECO:0000313" key="4">
    <source>
        <dbReference type="EMBL" id="CAF4368081.1"/>
    </source>
</evidence>
<protein>
    <submittedName>
        <fullName evidence="2">Uncharacterized protein</fullName>
    </submittedName>
</protein>
<dbReference type="Proteomes" id="UP000682733">
    <property type="component" value="Unassembled WGS sequence"/>
</dbReference>
<dbReference type="Proteomes" id="UP000681722">
    <property type="component" value="Unassembled WGS sequence"/>
</dbReference>
<feature type="compositionally biased region" description="Polar residues" evidence="1">
    <location>
        <begin position="37"/>
        <end position="50"/>
    </location>
</feature>
<name>A0A815TSF5_9BILA</name>
<feature type="compositionally biased region" description="Basic and acidic residues" evidence="1">
    <location>
        <begin position="23"/>
        <end position="36"/>
    </location>
</feature>
<feature type="non-terminal residue" evidence="2">
    <location>
        <position position="1"/>
    </location>
</feature>
<dbReference type="Proteomes" id="UP000663829">
    <property type="component" value="Unassembled WGS sequence"/>
</dbReference>
<evidence type="ECO:0000256" key="1">
    <source>
        <dbReference type="SAM" id="MobiDB-lite"/>
    </source>
</evidence>
<evidence type="ECO:0000313" key="5">
    <source>
        <dbReference type="EMBL" id="CAF4403120.1"/>
    </source>
</evidence>
<sequence length="186" mass="22110">SLPDNELVKSYEQQISSNESIEADERMRANRDKSREPCQNSSSPCEQTSVPRCSCYHEHLNEYQVPLKDEYNRLSIEVSKTNSTLISMKMNDTKHQQNHARNDEWFEKCRQNYELRKRQIDVEQKLADERFEQKRQELICTYKQYVAPKVEKLSQKHVLCPTEINCFKADLSKLIQSIEHLQDSFY</sequence>
<dbReference type="EMBL" id="CAJOBC010088389">
    <property type="protein sequence ID" value="CAF4368081.1"/>
    <property type="molecule type" value="Genomic_DNA"/>
</dbReference>
<dbReference type="EMBL" id="CAJNOK010049585">
    <property type="protein sequence ID" value="CAF1596667.1"/>
    <property type="molecule type" value="Genomic_DNA"/>
</dbReference>
<feature type="compositionally biased region" description="Polar residues" evidence="1">
    <location>
        <begin position="11"/>
        <end position="20"/>
    </location>
</feature>
<accession>A0A815TSF5</accession>
<feature type="region of interest" description="Disordered" evidence="1">
    <location>
        <begin position="1"/>
        <end position="50"/>
    </location>
</feature>
<gene>
    <name evidence="2" type="ORF">GPM918_LOCUS36936</name>
    <name evidence="3" type="ORF">OVA965_LOCUS41852</name>
    <name evidence="4" type="ORF">SRO942_LOCUS37690</name>
    <name evidence="5" type="ORF">TMI583_LOCUS43596</name>
</gene>
<evidence type="ECO:0000313" key="6">
    <source>
        <dbReference type="Proteomes" id="UP000663829"/>
    </source>
</evidence>
<dbReference type="EMBL" id="CAJOBA010073191">
    <property type="protein sequence ID" value="CAF4403120.1"/>
    <property type="molecule type" value="Genomic_DNA"/>
</dbReference>
<proteinExistence type="predicted"/>
<evidence type="ECO:0000313" key="3">
    <source>
        <dbReference type="EMBL" id="CAF1596667.1"/>
    </source>
</evidence>
<evidence type="ECO:0000313" key="2">
    <source>
        <dbReference type="EMBL" id="CAF1506903.1"/>
    </source>
</evidence>